<comment type="caution">
    <text evidence="2">The sequence shown here is derived from an EMBL/GenBank/DDBJ whole genome shotgun (WGS) entry which is preliminary data.</text>
</comment>
<gene>
    <name evidence="2" type="ORF">FPOA_04707</name>
</gene>
<evidence type="ECO:0000313" key="3">
    <source>
        <dbReference type="Proteomes" id="UP000091967"/>
    </source>
</evidence>
<dbReference type="AlphaFoldDB" id="A0A1B8AUM5"/>
<accession>A0A1B8AUM5</accession>
<protein>
    <submittedName>
        <fullName evidence="2">Uncharacterized protein</fullName>
    </submittedName>
</protein>
<keyword evidence="3" id="KW-1185">Reference proteome</keyword>
<evidence type="ECO:0000256" key="1">
    <source>
        <dbReference type="SAM" id="Coils"/>
    </source>
</evidence>
<sequence>MSWKSTSIADSYYAFTRLPPKDNIIMSMAYENFERIPTEASREVLRHSDSMPVTLSKPAALTIADERFGNYLYHTLQVTPIDEASECLAHVALATYPNGCVDVVYRTNQAPDGLWATARYYFYGFRQMVAFIPEHVKELSLAAQEQTEGLNERLEEGRKENEVLRKQLDELRGAQ</sequence>
<evidence type="ECO:0000313" key="2">
    <source>
        <dbReference type="EMBL" id="OBS24160.1"/>
    </source>
</evidence>
<dbReference type="EMBL" id="LYXU01000002">
    <property type="protein sequence ID" value="OBS24160.1"/>
    <property type="molecule type" value="Genomic_DNA"/>
</dbReference>
<dbReference type="OrthoDB" id="427456at2759"/>
<feature type="coiled-coil region" evidence="1">
    <location>
        <begin position="147"/>
        <end position="174"/>
    </location>
</feature>
<reference evidence="2 3" key="1">
    <citation type="submission" date="2016-06" db="EMBL/GenBank/DDBJ databases">
        <title>Living apart together: crosstalk between the core and supernumerary genomes in a fungal plant pathogen.</title>
        <authorList>
            <person name="Vanheule A."/>
            <person name="Audenaert K."/>
            <person name="Warris S."/>
            <person name="Van De Geest H."/>
            <person name="Schijlen E."/>
            <person name="Hofte M."/>
            <person name="De Saeger S."/>
            <person name="Haesaert G."/>
            <person name="Waalwijk C."/>
            <person name="Van Der Lee T."/>
        </authorList>
    </citation>
    <scope>NUCLEOTIDE SEQUENCE [LARGE SCALE GENOMIC DNA]</scope>
    <source>
        <strain evidence="2 3">2516</strain>
    </source>
</reference>
<proteinExistence type="predicted"/>
<name>A0A1B8AUM5_FUSPO</name>
<dbReference type="Proteomes" id="UP000091967">
    <property type="component" value="Unassembled WGS sequence"/>
</dbReference>
<organism evidence="2 3">
    <name type="scientific">Fusarium poae</name>
    <dbReference type="NCBI Taxonomy" id="36050"/>
    <lineage>
        <taxon>Eukaryota</taxon>
        <taxon>Fungi</taxon>
        <taxon>Dikarya</taxon>
        <taxon>Ascomycota</taxon>
        <taxon>Pezizomycotina</taxon>
        <taxon>Sordariomycetes</taxon>
        <taxon>Hypocreomycetidae</taxon>
        <taxon>Hypocreales</taxon>
        <taxon>Nectriaceae</taxon>
        <taxon>Fusarium</taxon>
    </lineage>
</organism>
<keyword evidence="1" id="KW-0175">Coiled coil</keyword>